<evidence type="ECO:0000256" key="7">
    <source>
        <dbReference type="ARBA" id="ARBA00048201"/>
    </source>
</evidence>
<evidence type="ECO:0000259" key="10">
    <source>
        <dbReference type="SMART" id="SM00387"/>
    </source>
</evidence>
<dbReference type="InterPro" id="IPR039028">
    <property type="entry name" value="BCKD/PDK"/>
</dbReference>
<dbReference type="InterPro" id="IPR036890">
    <property type="entry name" value="HATPase_C_sf"/>
</dbReference>
<dbReference type="InterPro" id="IPR003594">
    <property type="entry name" value="HATPase_dom"/>
</dbReference>
<keyword evidence="3 8" id="KW-0547">Nucleotide-binding</keyword>
<feature type="domain" description="Histidine kinase/HSP90-like ATPase" evidence="10">
    <location>
        <begin position="305"/>
        <end position="458"/>
    </location>
</feature>
<dbReference type="SMART" id="SM00387">
    <property type="entry name" value="HATPase_c"/>
    <property type="match status" value="1"/>
</dbReference>
<dbReference type="GO" id="GO:0004740">
    <property type="term" value="F:pyruvate dehydrogenase (acetyl-transferring) kinase activity"/>
    <property type="evidence" value="ECO:0007669"/>
    <property type="project" value="UniProtKB-EC"/>
</dbReference>
<comment type="subcellular location">
    <subcellularLocation>
        <location evidence="8">Mitochondrion matrix</location>
    </subcellularLocation>
</comment>
<keyword evidence="4 8" id="KW-0418">Kinase</keyword>
<evidence type="ECO:0000256" key="2">
    <source>
        <dbReference type="ARBA" id="ARBA00022679"/>
    </source>
</evidence>
<dbReference type="SUPFAM" id="SSF55874">
    <property type="entry name" value="ATPase domain of HSP90 chaperone/DNA topoisomerase II/histidine kinase"/>
    <property type="match status" value="1"/>
</dbReference>
<dbReference type="EC" id="2.7.11.-" evidence="8"/>
<dbReference type="EMBL" id="MU004370">
    <property type="protein sequence ID" value="KAF2654094.1"/>
    <property type="molecule type" value="Genomic_DNA"/>
</dbReference>
<dbReference type="InterPro" id="IPR036784">
    <property type="entry name" value="AK/P_DHK_N_sf"/>
</dbReference>
<keyword evidence="6 8" id="KW-0496">Mitochondrion</keyword>
<dbReference type="Pfam" id="PF10436">
    <property type="entry name" value="BCDHK_Adom3"/>
    <property type="match status" value="1"/>
</dbReference>
<reference evidence="11" key="1">
    <citation type="journal article" date="2020" name="Stud. Mycol.">
        <title>101 Dothideomycetes genomes: a test case for predicting lifestyles and emergence of pathogens.</title>
        <authorList>
            <person name="Haridas S."/>
            <person name="Albert R."/>
            <person name="Binder M."/>
            <person name="Bloem J."/>
            <person name="Labutti K."/>
            <person name="Salamov A."/>
            <person name="Andreopoulos B."/>
            <person name="Baker S."/>
            <person name="Barry K."/>
            <person name="Bills G."/>
            <person name="Bluhm B."/>
            <person name="Cannon C."/>
            <person name="Castanera R."/>
            <person name="Culley D."/>
            <person name="Daum C."/>
            <person name="Ezra D."/>
            <person name="Gonzalez J."/>
            <person name="Henrissat B."/>
            <person name="Kuo A."/>
            <person name="Liang C."/>
            <person name="Lipzen A."/>
            <person name="Lutzoni F."/>
            <person name="Magnuson J."/>
            <person name="Mondo S."/>
            <person name="Nolan M."/>
            <person name="Ohm R."/>
            <person name="Pangilinan J."/>
            <person name="Park H.-J."/>
            <person name="Ramirez L."/>
            <person name="Alfaro M."/>
            <person name="Sun H."/>
            <person name="Tritt A."/>
            <person name="Yoshinaga Y."/>
            <person name="Zwiers L.-H."/>
            <person name="Turgeon B."/>
            <person name="Goodwin S."/>
            <person name="Spatafora J."/>
            <person name="Crous P."/>
            <person name="Grigoriev I."/>
        </authorList>
    </citation>
    <scope>NUCLEOTIDE SEQUENCE</scope>
    <source>
        <strain evidence="11">CBS 122681</strain>
    </source>
</reference>
<keyword evidence="2 8" id="KW-0808">Transferase</keyword>
<dbReference type="GO" id="GO:0005759">
    <property type="term" value="C:mitochondrial matrix"/>
    <property type="evidence" value="ECO:0007669"/>
    <property type="project" value="UniProtKB-SubCell"/>
</dbReference>
<dbReference type="PANTHER" id="PTHR11947:SF3">
    <property type="entry name" value="[PYRUVATE DEHYDROGENASE (ACETYL-TRANSFERRING)] KINASE, MITOCHONDRIAL"/>
    <property type="match status" value="1"/>
</dbReference>
<feature type="region of interest" description="Disordered" evidence="9">
    <location>
        <begin position="109"/>
        <end position="168"/>
    </location>
</feature>
<dbReference type="SUPFAM" id="SSF69012">
    <property type="entry name" value="alpha-ketoacid dehydrogenase kinase, N-terminal domain"/>
    <property type="match status" value="1"/>
</dbReference>
<dbReference type="GO" id="GO:0010906">
    <property type="term" value="P:regulation of glucose metabolic process"/>
    <property type="evidence" value="ECO:0007669"/>
    <property type="project" value="TreeGrafter"/>
</dbReference>
<name>A0A6A6T6C1_9PLEO</name>
<comment type="similarity">
    <text evidence="1 8">Belongs to the PDK/BCKDK protein kinase family.</text>
</comment>
<evidence type="ECO:0000256" key="5">
    <source>
        <dbReference type="ARBA" id="ARBA00022840"/>
    </source>
</evidence>
<evidence type="ECO:0000256" key="6">
    <source>
        <dbReference type="ARBA" id="ARBA00023128"/>
    </source>
</evidence>
<dbReference type="InterPro" id="IPR018955">
    <property type="entry name" value="BCDHK/PDK_N"/>
</dbReference>
<dbReference type="GO" id="GO:0005524">
    <property type="term" value="F:ATP binding"/>
    <property type="evidence" value="ECO:0007669"/>
    <property type="project" value="UniProtKB-UniRule"/>
</dbReference>
<dbReference type="OrthoDB" id="241648at2759"/>
<dbReference type="PANTHER" id="PTHR11947">
    <property type="entry name" value="PYRUVATE DEHYDROGENASE KINASE"/>
    <property type="match status" value="1"/>
</dbReference>
<dbReference type="Gene3D" id="1.20.140.20">
    <property type="entry name" value="Alpha-ketoacid/pyruvate dehydrogenase kinase, N-terminal domain"/>
    <property type="match status" value="1"/>
</dbReference>
<keyword evidence="11" id="KW-0670">Pyruvate</keyword>
<evidence type="ECO:0000313" key="11">
    <source>
        <dbReference type="EMBL" id="KAF2654094.1"/>
    </source>
</evidence>
<comment type="catalytic activity">
    <reaction evidence="7">
        <text>L-seryl-[pyruvate dehydrogenase E1 alpha subunit] + ATP = O-phospho-L-seryl-[pyruvate dehydrogenase E1 alpha subunit] + ADP + H(+)</text>
        <dbReference type="Rhea" id="RHEA:23052"/>
        <dbReference type="Rhea" id="RHEA-COMP:13689"/>
        <dbReference type="Rhea" id="RHEA-COMP:13690"/>
        <dbReference type="ChEBI" id="CHEBI:15378"/>
        <dbReference type="ChEBI" id="CHEBI:29999"/>
        <dbReference type="ChEBI" id="CHEBI:30616"/>
        <dbReference type="ChEBI" id="CHEBI:83421"/>
        <dbReference type="ChEBI" id="CHEBI:456216"/>
        <dbReference type="EC" id="2.7.11.2"/>
    </reaction>
</comment>
<dbReference type="Pfam" id="PF02518">
    <property type="entry name" value="HATPase_c"/>
    <property type="match status" value="1"/>
</dbReference>
<dbReference type="Gene3D" id="3.30.565.10">
    <property type="entry name" value="Histidine kinase-like ATPase, C-terminal domain"/>
    <property type="match status" value="1"/>
</dbReference>
<evidence type="ECO:0000256" key="8">
    <source>
        <dbReference type="RuleBase" id="RU366032"/>
    </source>
</evidence>
<dbReference type="AlphaFoldDB" id="A0A6A6T6C1"/>
<evidence type="ECO:0000256" key="3">
    <source>
        <dbReference type="ARBA" id="ARBA00022741"/>
    </source>
</evidence>
<organism evidence="11 12">
    <name type="scientific">Lophiostoma macrostomum CBS 122681</name>
    <dbReference type="NCBI Taxonomy" id="1314788"/>
    <lineage>
        <taxon>Eukaryota</taxon>
        <taxon>Fungi</taxon>
        <taxon>Dikarya</taxon>
        <taxon>Ascomycota</taxon>
        <taxon>Pezizomycotina</taxon>
        <taxon>Dothideomycetes</taxon>
        <taxon>Pleosporomycetidae</taxon>
        <taxon>Pleosporales</taxon>
        <taxon>Lophiostomataceae</taxon>
        <taxon>Lophiostoma</taxon>
    </lineage>
</organism>
<dbReference type="CDD" id="cd16929">
    <property type="entry name" value="HATPase_PDK-like"/>
    <property type="match status" value="1"/>
</dbReference>
<dbReference type="Proteomes" id="UP000799324">
    <property type="component" value="Unassembled WGS sequence"/>
</dbReference>
<sequence length="497" mass="56118">MSWKRSEKLMETIKHYSKFPATGVSLRQMVQFGEKPSTGTLFRASQFLSEELPIRLAHRVQELQDLPDGLNEMPSIARVRDWYAQSFEDLVNLPRPNLSSDIKERLLRPAKQNGKDSQIISKATQNPSIQRGQYRSAPASNGNGNGNGNGRESKGSTSSRRYYAAADDGQDWPPELGAYNTKFAESLDKIKRRHDSVVTTVAQGILEWKRKKQRMQIDHNIQAFLDRFYMSRIGIRMLIGQHIALTDQRQRSDPNYVGIICTKTNVQELAQEAIENARFVCEDHYGLFDAPKVQLVCNPDISFMYVPGHLSHMLFETLKNSLRAVVERHGQDKEDFPVTKVIVAEGKEDITIKISDEGGGIPRSSIPLVWTYMYTTVDQTPSLDPDFNKSDFKAPMAGFGYGLPISRLYARYFGGDLKLISMEGDEWTSGEVIRSQGLTARGNSSLLATKAMRLKLSGKISREVSERRQVGDAEEIFADRNAPGQPWWRKVGMEEGM</sequence>
<keyword evidence="12" id="KW-1185">Reference proteome</keyword>
<evidence type="ECO:0000256" key="9">
    <source>
        <dbReference type="SAM" id="MobiDB-lite"/>
    </source>
</evidence>
<evidence type="ECO:0000313" key="12">
    <source>
        <dbReference type="Proteomes" id="UP000799324"/>
    </source>
</evidence>
<protein>
    <recommendedName>
        <fullName evidence="8">Protein-serine/threonine kinase</fullName>
        <ecNumber evidence="8">2.7.11.-</ecNumber>
    </recommendedName>
</protein>
<keyword evidence="5 8" id="KW-0067">ATP-binding</keyword>
<accession>A0A6A6T6C1</accession>
<evidence type="ECO:0000256" key="1">
    <source>
        <dbReference type="ARBA" id="ARBA00006155"/>
    </source>
</evidence>
<gene>
    <name evidence="11" type="ORF">K491DRAFT_769105</name>
</gene>
<evidence type="ECO:0000256" key="4">
    <source>
        <dbReference type="ARBA" id="ARBA00022777"/>
    </source>
</evidence>
<proteinExistence type="inferred from homology"/>
<feature type="compositionally biased region" description="Polar residues" evidence="9">
    <location>
        <begin position="115"/>
        <end position="133"/>
    </location>
</feature>